<evidence type="ECO:0000313" key="2">
    <source>
        <dbReference type="Proteomes" id="UP000282837"/>
    </source>
</evidence>
<dbReference type="AlphaFoldDB" id="A0A437N3X2"/>
<dbReference type="EMBL" id="SACO01000007">
    <property type="protein sequence ID" value="RVU04618.1"/>
    <property type="molecule type" value="Genomic_DNA"/>
</dbReference>
<reference evidence="1 2" key="1">
    <citation type="submission" date="2019-01" db="EMBL/GenBank/DDBJ databases">
        <authorList>
            <person name="Chen W.-M."/>
        </authorList>
    </citation>
    <scope>NUCLEOTIDE SEQUENCE [LARGE SCALE GENOMIC DNA]</scope>
    <source>
        <strain evidence="1 2">FSY-9</strain>
    </source>
</reference>
<dbReference type="RefSeq" id="WP_127709291.1">
    <property type="nucleotide sequence ID" value="NZ_SACO01000007.1"/>
</dbReference>
<protein>
    <submittedName>
        <fullName evidence="1">Uncharacterized protein</fullName>
    </submittedName>
</protein>
<name>A0A437N3X2_9SPHN</name>
<comment type="caution">
    <text evidence="1">The sequence shown here is derived from an EMBL/GenBank/DDBJ whole genome shotgun (WGS) entry which is preliminary data.</text>
</comment>
<dbReference type="OrthoDB" id="7391201at2"/>
<organism evidence="1 2">
    <name type="scientific">Novosphingobium umbonatum</name>
    <dbReference type="NCBI Taxonomy" id="1908524"/>
    <lineage>
        <taxon>Bacteria</taxon>
        <taxon>Pseudomonadati</taxon>
        <taxon>Pseudomonadota</taxon>
        <taxon>Alphaproteobacteria</taxon>
        <taxon>Sphingomonadales</taxon>
        <taxon>Sphingomonadaceae</taxon>
        <taxon>Novosphingobium</taxon>
    </lineage>
</organism>
<sequence>MLTDSERFAFTARRIHGFDSTGNAYDATQTDDRIASGDTLLILPEGVVGVAHCWPFAVTQAAGKLHGVQPKAHETLGDFAAAFNLTTADIEAAIALAQALGFTIDPALSALLALTA</sequence>
<accession>A0A437N3X2</accession>
<evidence type="ECO:0000313" key="1">
    <source>
        <dbReference type="EMBL" id="RVU04618.1"/>
    </source>
</evidence>
<keyword evidence="2" id="KW-1185">Reference proteome</keyword>
<dbReference type="Proteomes" id="UP000282837">
    <property type="component" value="Unassembled WGS sequence"/>
</dbReference>
<proteinExistence type="predicted"/>
<gene>
    <name evidence="1" type="ORF">EOE18_10640</name>
</gene>